<dbReference type="PANTHER" id="PTHR31151">
    <property type="entry name" value="PROLINE-TRNA LIGASE (DUF1680)"/>
    <property type="match status" value="1"/>
</dbReference>
<reference evidence="5" key="1">
    <citation type="submission" date="2021-06" db="EMBL/GenBank/DDBJ databases">
        <authorList>
            <person name="Huq M.A."/>
        </authorList>
    </citation>
    <scope>NUCLEOTIDE SEQUENCE</scope>
    <source>
        <strain evidence="5">MAH-26</strain>
    </source>
</reference>
<dbReference type="Proteomes" id="UP000812270">
    <property type="component" value="Unassembled WGS sequence"/>
</dbReference>
<evidence type="ECO:0000259" key="2">
    <source>
        <dbReference type="Pfam" id="PF16375"/>
    </source>
</evidence>
<feature type="domain" description="Non-reducing end beta-L-arabinofuranosidase-like GH127 middle" evidence="4">
    <location>
        <begin position="418"/>
        <end position="512"/>
    </location>
</feature>
<keyword evidence="6" id="KW-1185">Reference proteome</keyword>
<feature type="domain" description="DUF4986" evidence="2">
    <location>
        <begin position="542"/>
        <end position="623"/>
    </location>
</feature>
<dbReference type="InterPro" id="IPR012878">
    <property type="entry name" value="Beta-AFase-like_GH127_cat"/>
</dbReference>
<gene>
    <name evidence="5" type="ORF">KTO63_16425</name>
</gene>
<protein>
    <submittedName>
        <fullName evidence="5">Glycoside hydrolase family 127 protein</fullName>
    </submittedName>
</protein>
<dbReference type="Pfam" id="PF20620">
    <property type="entry name" value="DUF6805"/>
    <property type="match status" value="1"/>
</dbReference>
<dbReference type="Pfam" id="PF07944">
    <property type="entry name" value="Beta-AFase-like_GH127_cat"/>
    <property type="match status" value="1"/>
</dbReference>
<keyword evidence="5" id="KW-0378">Hydrolase</keyword>
<evidence type="ECO:0000259" key="3">
    <source>
        <dbReference type="Pfam" id="PF20620"/>
    </source>
</evidence>
<comment type="caution">
    <text evidence="5">The sequence shown here is derived from an EMBL/GenBank/DDBJ whole genome shotgun (WGS) entry which is preliminary data.</text>
</comment>
<dbReference type="AlphaFoldDB" id="A0A9E2SAU0"/>
<dbReference type="EMBL" id="JAHSPG010000013">
    <property type="protein sequence ID" value="MBV4358752.1"/>
    <property type="molecule type" value="Genomic_DNA"/>
</dbReference>
<dbReference type="Pfam" id="PF16375">
    <property type="entry name" value="DUF4986"/>
    <property type="match status" value="1"/>
</dbReference>
<feature type="domain" description="Non-reducing end beta-L-arabinofuranosidase-like GH127 catalytic" evidence="1">
    <location>
        <begin position="32"/>
        <end position="408"/>
    </location>
</feature>
<proteinExistence type="predicted"/>
<organism evidence="5 6">
    <name type="scientific">Pinibacter aurantiacus</name>
    <dbReference type="NCBI Taxonomy" id="2851599"/>
    <lineage>
        <taxon>Bacteria</taxon>
        <taxon>Pseudomonadati</taxon>
        <taxon>Bacteroidota</taxon>
        <taxon>Chitinophagia</taxon>
        <taxon>Chitinophagales</taxon>
        <taxon>Chitinophagaceae</taxon>
        <taxon>Pinibacter</taxon>
    </lineage>
</organism>
<dbReference type="InterPro" id="IPR049046">
    <property type="entry name" value="Beta-AFase-like_GH127_middle"/>
</dbReference>
<name>A0A9E2SAU0_9BACT</name>
<dbReference type="RefSeq" id="WP_217792474.1">
    <property type="nucleotide sequence ID" value="NZ_JAHSPG010000013.1"/>
</dbReference>
<evidence type="ECO:0000313" key="6">
    <source>
        <dbReference type="Proteomes" id="UP000812270"/>
    </source>
</evidence>
<dbReference type="GO" id="GO:0016787">
    <property type="term" value="F:hydrolase activity"/>
    <property type="evidence" value="ECO:0007669"/>
    <property type="project" value="UniProtKB-KW"/>
</dbReference>
<dbReference type="PANTHER" id="PTHR31151:SF0">
    <property type="entry name" value="PROLINE-TRNA LIGASE (DUF1680)"/>
    <property type="match status" value="1"/>
</dbReference>
<evidence type="ECO:0000313" key="5">
    <source>
        <dbReference type="EMBL" id="MBV4358752.1"/>
    </source>
</evidence>
<evidence type="ECO:0000259" key="1">
    <source>
        <dbReference type="Pfam" id="PF07944"/>
    </source>
</evidence>
<dbReference type="Pfam" id="PF20736">
    <property type="entry name" value="Glyco_hydro127M"/>
    <property type="match status" value="1"/>
</dbReference>
<accession>A0A9E2SAU0</accession>
<dbReference type="InterPro" id="IPR046544">
    <property type="entry name" value="GH146_SB_dom"/>
</dbReference>
<evidence type="ECO:0000259" key="4">
    <source>
        <dbReference type="Pfam" id="PF20736"/>
    </source>
</evidence>
<sequence length="783" mass="88510">MKYILSVIIIGLFVPVYSWGQSAILETFPLSAVQLSESPFSKAQQDDDAYILSLDEDRLLAPFMKDAGITPLKENYGNWESDGLDGHTGGHYLSACAQMYEVTGKAVYLEKLNYMLDWLQKCQKANGNGYVGGIPNGKKLWAEIAKGNVGAIYSRWAPWYNIHKLYSGLVDVYLLTGNEKAKTILVGLSQWCWTLTAGLTEAQMQQMLGNEHGGMNEVFANVAYITKDPKYLELAKRFSHQQILKPLLEKKDSLTGLHANTQIPKVVGFMRIAQLTGNQQWQSAADFFWQTVTHNRSVAFGGNSVREHFNPVDDFMPMLESREGPETCNSYNMLKLTKELFLSKPLASYMDYYERTMYNHILSSEHPGGGFVYFTPIRPNHYKVYSSPQQSFWCCVGTGMENHAKYGELIYAHNSSELYVNLFVASKLQWKEKDLELKQETTFPFSETTQLKISARKPVKLTLKIRQPSWISGAMEVTVNGQRASVMPANDGYLSIQRKWKQGDVITVKLPMKTTAEILPDSSHWLAFLHGPIVLAAATDSTDLKGIKADDSRWGHIAGGKLVSLADAPLLIIDDTAKNSLPTETDSGKLVFSVKGLVSQEKFKQLKLIPFYQVQDSRYIVYWPYVSKNELPKFQAALQQKELEKQRLDAATLDVVYMGEQQPEADHNFKGENTKTGFFRERHFRNGNGWFSYDLKNIDKQAGKLALVLYGADKDRQVEIFANGEYIGLIDLKGADGNEFVTKFINLPPKFLNEPRITVLFKAKADKSIPNIYELRLLRESTF</sequence>
<feature type="domain" description="Glycoside hydrolase GH146 substrate-binding" evidence="3">
    <location>
        <begin position="647"/>
        <end position="778"/>
    </location>
</feature>
<dbReference type="InterPro" id="IPR032275">
    <property type="entry name" value="DUF4986"/>
</dbReference>